<gene>
    <name evidence="6" type="ORF">BACT_1417</name>
</gene>
<dbReference type="Pfam" id="PF01614">
    <property type="entry name" value="IclR_C"/>
    <property type="match status" value="1"/>
</dbReference>
<dbReference type="InterPro" id="IPR014757">
    <property type="entry name" value="Tscrpt_reg_IclR_C"/>
</dbReference>
<dbReference type="Proteomes" id="UP000029015">
    <property type="component" value="Unassembled WGS sequence"/>
</dbReference>
<keyword evidence="7" id="KW-1185">Reference proteome</keyword>
<dbReference type="SUPFAM" id="SSF46785">
    <property type="entry name" value="Winged helix' DNA-binding domain"/>
    <property type="match status" value="1"/>
</dbReference>
<dbReference type="InterPro" id="IPR050707">
    <property type="entry name" value="HTH_MetabolicPath_Reg"/>
</dbReference>
<evidence type="ECO:0000256" key="3">
    <source>
        <dbReference type="ARBA" id="ARBA00023163"/>
    </source>
</evidence>
<dbReference type="OrthoDB" id="60629at2"/>
<dbReference type="EMBL" id="JGYK01000001">
    <property type="protein sequence ID" value="KFI40710.1"/>
    <property type="molecule type" value="Genomic_DNA"/>
</dbReference>
<evidence type="ECO:0000256" key="2">
    <source>
        <dbReference type="ARBA" id="ARBA00023125"/>
    </source>
</evidence>
<dbReference type="SUPFAM" id="SSF55781">
    <property type="entry name" value="GAF domain-like"/>
    <property type="match status" value="1"/>
</dbReference>
<dbReference type="GO" id="GO:0003677">
    <property type="term" value="F:DNA binding"/>
    <property type="evidence" value="ECO:0007669"/>
    <property type="project" value="UniProtKB-KW"/>
</dbReference>
<reference evidence="6 7" key="1">
    <citation type="submission" date="2014-03" db="EMBL/GenBank/DDBJ databases">
        <title>Genomics of Bifidobacteria.</title>
        <authorList>
            <person name="Ventura M."/>
            <person name="Milani C."/>
            <person name="Lugli G.A."/>
        </authorList>
    </citation>
    <scope>NUCLEOTIDE SEQUENCE [LARGE SCALE GENOMIC DNA]</scope>
    <source>
        <strain evidence="6 7">DSM 22766</strain>
    </source>
</reference>
<protein>
    <submittedName>
        <fullName evidence="6">IclR family transcriptional regulator</fullName>
    </submittedName>
</protein>
<dbReference type="GO" id="GO:0045892">
    <property type="term" value="P:negative regulation of DNA-templated transcription"/>
    <property type="evidence" value="ECO:0007669"/>
    <property type="project" value="TreeGrafter"/>
</dbReference>
<feature type="domain" description="HTH iclR-type" evidence="4">
    <location>
        <begin position="13"/>
        <end position="74"/>
    </location>
</feature>
<evidence type="ECO:0000256" key="1">
    <source>
        <dbReference type="ARBA" id="ARBA00023015"/>
    </source>
</evidence>
<name>A0A086Z2G0_9BIFI</name>
<evidence type="ECO:0000313" key="7">
    <source>
        <dbReference type="Proteomes" id="UP000029015"/>
    </source>
</evidence>
<dbReference type="GO" id="GO:0003700">
    <property type="term" value="F:DNA-binding transcription factor activity"/>
    <property type="evidence" value="ECO:0007669"/>
    <property type="project" value="TreeGrafter"/>
</dbReference>
<dbReference type="RefSeq" id="WP_158336164.1">
    <property type="nucleotide sequence ID" value="NZ_CP011786.1"/>
</dbReference>
<dbReference type="PROSITE" id="PS51078">
    <property type="entry name" value="ICLR_ED"/>
    <property type="match status" value="1"/>
</dbReference>
<dbReference type="PROSITE" id="PS51077">
    <property type="entry name" value="HTH_ICLR"/>
    <property type="match status" value="1"/>
</dbReference>
<dbReference type="Pfam" id="PF09339">
    <property type="entry name" value="HTH_IclR"/>
    <property type="match status" value="1"/>
</dbReference>
<keyword evidence="1" id="KW-0805">Transcription regulation</keyword>
<dbReference type="InterPro" id="IPR005471">
    <property type="entry name" value="Tscrpt_reg_IclR_N"/>
</dbReference>
<dbReference type="InterPro" id="IPR036390">
    <property type="entry name" value="WH_DNA-bd_sf"/>
</dbReference>
<proteinExistence type="predicted"/>
<dbReference type="Gene3D" id="3.30.450.40">
    <property type="match status" value="1"/>
</dbReference>
<dbReference type="InterPro" id="IPR036388">
    <property type="entry name" value="WH-like_DNA-bd_sf"/>
</dbReference>
<dbReference type="STRING" id="1437605.AB656_05395"/>
<dbReference type="eggNOG" id="COG1414">
    <property type="taxonomic scope" value="Bacteria"/>
</dbReference>
<feature type="domain" description="IclR-ED" evidence="5">
    <location>
        <begin position="75"/>
        <end position="255"/>
    </location>
</feature>
<keyword evidence="3" id="KW-0804">Transcription</keyword>
<keyword evidence="2" id="KW-0238">DNA-binding</keyword>
<dbReference type="PANTHER" id="PTHR30136">
    <property type="entry name" value="HELIX-TURN-HELIX TRANSCRIPTIONAL REGULATOR, ICLR FAMILY"/>
    <property type="match status" value="1"/>
</dbReference>
<evidence type="ECO:0000259" key="5">
    <source>
        <dbReference type="PROSITE" id="PS51078"/>
    </source>
</evidence>
<dbReference type="Gene3D" id="1.10.10.10">
    <property type="entry name" value="Winged helix-like DNA-binding domain superfamily/Winged helix DNA-binding domain"/>
    <property type="match status" value="1"/>
</dbReference>
<dbReference type="SMART" id="SM00346">
    <property type="entry name" value="HTH_ICLR"/>
    <property type="match status" value="1"/>
</dbReference>
<dbReference type="PANTHER" id="PTHR30136:SF24">
    <property type="entry name" value="HTH-TYPE TRANSCRIPTIONAL REPRESSOR ALLR"/>
    <property type="match status" value="1"/>
</dbReference>
<dbReference type="AlphaFoldDB" id="A0A086Z2G0"/>
<accession>A0A086Z2G0</accession>
<comment type="caution">
    <text evidence="6">The sequence shown here is derived from an EMBL/GenBank/DDBJ whole genome shotgun (WGS) entry which is preliminary data.</text>
</comment>
<dbReference type="InterPro" id="IPR029016">
    <property type="entry name" value="GAF-like_dom_sf"/>
</dbReference>
<evidence type="ECO:0000313" key="6">
    <source>
        <dbReference type="EMBL" id="KFI40710.1"/>
    </source>
</evidence>
<organism evidence="6 7">
    <name type="scientific">Bifidobacterium actinocoloniiforme DSM 22766</name>
    <dbReference type="NCBI Taxonomy" id="1437605"/>
    <lineage>
        <taxon>Bacteria</taxon>
        <taxon>Bacillati</taxon>
        <taxon>Actinomycetota</taxon>
        <taxon>Actinomycetes</taxon>
        <taxon>Bifidobacteriales</taxon>
        <taxon>Bifidobacteriaceae</taxon>
        <taxon>Bifidobacterium</taxon>
    </lineage>
</organism>
<evidence type="ECO:0000259" key="4">
    <source>
        <dbReference type="PROSITE" id="PS51077"/>
    </source>
</evidence>
<sequence>MAATQDSGKVPRSGVLKRAFAILDCFTSEQPTLTLTQIMQRTGLPASTTSRLLKELTTSQALTRDRFGAYSIGTRLMEIAQYAQPMLNIRELASPILDKLASMTDEHIQLGTLDGLEMTVLDRREGKHKIPIYYHIGDRLPLVPTAVGRTLLAYASTETIDLILNDEQFTWPTWQTPRPPAGLVRQDLERIRHQQVALLKVPDAAVHSVASPIFGKTGSVIAAIGIVVNASEHQLESYVPIIKAGARAITRRVTSPKPCRVLPPWEGN</sequence>